<keyword evidence="1" id="KW-0472">Membrane</keyword>
<keyword evidence="1" id="KW-1133">Transmembrane helix</keyword>
<dbReference type="NCBIfam" id="NF033488">
    <property type="entry name" value="lmo0937_fam_TM"/>
    <property type="match status" value="1"/>
</dbReference>
<organism evidence="2 3">
    <name type="scientific">Listeria fleischmannii 1991</name>
    <dbReference type="NCBI Taxonomy" id="1430899"/>
    <lineage>
        <taxon>Bacteria</taxon>
        <taxon>Bacillati</taxon>
        <taxon>Bacillota</taxon>
        <taxon>Bacilli</taxon>
        <taxon>Bacillales</taxon>
        <taxon>Listeriaceae</taxon>
        <taxon>Listeria</taxon>
    </lineage>
</organism>
<keyword evidence="3" id="KW-1185">Reference proteome</keyword>
<evidence type="ECO:0000256" key="1">
    <source>
        <dbReference type="SAM" id="Phobius"/>
    </source>
</evidence>
<sequence>MLGIIWGIIVVLFIVWLIGIIFHIAGGLINILLVVILILIIWNLIQSARNKRNG</sequence>
<reference evidence="2 3" key="1">
    <citation type="journal article" date="2015" name="Genome Biol. Evol.">
        <title>Comparative Genomics of Listeria Sensu Lato: Genus-Wide Differences in Evolutionary Dynamics and the Progressive Gain of Complex, Potentially Pathogenicity-Related Traits through Lateral Gene Transfer.</title>
        <authorList>
            <person name="Chiara M."/>
            <person name="Caruso M."/>
            <person name="D'Erchia A.M."/>
            <person name="Manzari C."/>
            <person name="Fraccalvieri R."/>
            <person name="Goffredo E."/>
            <person name="Latorre L."/>
            <person name="Miccolupo A."/>
            <person name="Padalino I."/>
            <person name="Santagada G."/>
            <person name="Chiocco D."/>
            <person name="Pesole G."/>
            <person name="Horner D.S."/>
            <person name="Parisi A."/>
        </authorList>
    </citation>
    <scope>NUCLEOTIDE SEQUENCE [LARGE SCALE GENOMIC DNA]</scope>
    <source>
        <strain evidence="2 3">1991</strain>
    </source>
</reference>
<accession>A0A0J8J3E8</accession>
<evidence type="ECO:0000313" key="2">
    <source>
        <dbReference type="EMBL" id="KMT58841.1"/>
    </source>
</evidence>
<comment type="caution">
    <text evidence="2">The sequence shown here is derived from an EMBL/GenBank/DDBJ whole genome shotgun (WGS) entry which is preliminary data.</text>
</comment>
<name>A0A0J8J3E8_9LIST</name>
<dbReference type="InterPro" id="IPR043727">
    <property type="entry name" value="Lmo0937-like"/>
</dbReference>
<keyword evidence="1" id="KW-0812">Transmembrane</keyword>
<dbReference type="EMBL" id="AZHO01000023">
    <property type="protein sequence ID" value="KMT58841.1"/>
    <property type="molecule type" value="Genomic_DNA"/>
</dbReference>
<dbReference type="AlphaFoldDB" id="A0A0J8J3E8"/>
<evidence type="ECO:0000313" key="3">
    <source>
        <dbReference type="Proteomes" id="UP000052258"/>
    </source>
</evidence>
<dbReference type="RefSeq" id="WP_007472125.1">
    <property type="nucleotide sequence ID" value="NZ_KQ130617.1"/>
</dbReference>
<dbReference type="PATRIC" id="fig|1430899.3.peg.1918"/>
<gene>
    <name evidence="2" type="ORF">X560_1877</name>
</gene>
<protein>
    <recommendedName>
        <fullName evidence="4">Lmo0937 family membrane protein</fullName>
    </recommendedName>
</protein>
<dbReference type="Pfam" id="PF18919">
    <property type="entry name" value="DUF5670"/>
    <property type="match status" value="1"/>
</dbReference>
<feature type="transmembrane region" description="Helical" evidence="1">
    <location>
        <begin position="5"/>
        <end position="22"/>
    </location>
</feature>
<proteinExistence type="predicted"/>
<evidence type="ECO:0008006" key="4">
    <source>
        <dbReference type="Google" id="ProtNLM"/>
    </source>
</evidence>
<dbReference type="Proteomes" id="UP000052258">
    <property type="component" value="Unassembled WGS sequence"/>
</dbReference>
<feature type="transmembrane region" description="Helical" evidence="1">
    <location>
        <begin position="28"/>
        <end position="45"/>
    </location>
</feature>